<evidence type="ECO:0000313" key="2">
    <source>
        <dbReference type="Proteomes" id="UP000257109"/>
    </source>
</evidence>
<proteinExistence type="predicted"/>
<organism evidence="1 2">
    <name type="scientific">Mucuna pruriens</name>
    <name type="common">Velvet bean</name>
    <name type="synonym">Dolichos pruriens</name>
    <dbReference type="NCBI Taxonomy" id="157652"/>
    <lineage>
        <taxon>Eukaryota</taxon>
        <taxon>Viridiplantae</taxon>
        <taxon>Streptophyta</taxon>
        <taxon>Embryophyta</taxon>
        <taxon>Tracheophyta</taxon>
        <taxon>Spermatophyta</taxon>
        <taxon>Magnoliopsida</taxon>
        <taxon>eudicotyledons</taxon>
        <taxon>Gunneridae</taxon>
        <taxon>Pentapetalae</taxon>
        <taxon>rosids</taxon>
        <taxon>fabids</taxon>
        <taxon>Fabales</taxon>
        <taxon>Fabaceae</taxon>
        <taxon>Papilionoideae</taxon>
        <taxon>50 kb inversion clade</taxon>
        <taxon>NPAAA clade</taxon>
        <taxon>indigoferoid/millettioid clade</taxon>
        <taxon>Phaseoleae</taxon>
        <taxon>Mucuna</taxon>
    </lineage>
</organism>
<dbReference type="OrthoDB" id="1739701at2759"/>
<dbReference type="EMBL" id="QJKJ01002536">
    <property type="protein sequence ID" value="RDY02439.1"/>
    <property type="molecule type" value="Genomic_DNA"/>
</dbReference>
<dbReference type="PANTHER" id="PTHR33240">
    <property type="entry name" value="OS08G0508500 PROTEIN"/>
    <property type="match status" value="1"/>
</dbReference>
<dbReference type="Gene3D" id="2.40.70.10">
    <property type="entry name" value="Acid Proteases"/>
    <property type="match status" value="1"/>
</dbReference>
<dbReference type="InterPro" id="IPR021109">
    <property type="entry name" value="Peptidase_aspartic_dom_sf"/>
</dbReference>
<gene>
    <name evidence="1" type="ORF">CR513_14103</name>
</gene>
<sequence length="260" mass="30098">MQSEPPRHDEPMVILVMVVEYKVERVLIDQGSSANILYWSTYKKLGLKLFDMEPYARKLYGFVGDQVEIKGVTELETTFGECSYVRTILVLYTVINMEASYNEIMGWPTLNKLGAVVSTYHLCMKVWVDHQVTRRCYEDSLRIGSRPSQADEPNVNVLDLDLDLRCDDERKRPLLAEDLKEVNIGTKPKYKTKIGTALEQEDESNLISFLRENRDVFVWSPVDMPEIDPKFICHHLSISPGFQPVTQRRWKLGDEKQMMA</sequence>
<evidence type="ECO:0000313" key="1">
    <source>
        <dbReference type="EMBL" id="RDY02439.1"/>
    </source>
</evidence>
<protein>
    <submittedName>
        <fullName evidence="1">Uncharacterized protein</fullName>
    </submittedName>
</protein>
<dbReference type="CDD" id="cd00303">
    <property type="entry name" value="retropepsin_like"/>
    <property type="match status" value="1"/>
</dbReference>
<reference evidence="1" key="1">
    <citation type="submission" date="2018-05" db="EMBL/GenBank/DDBJ databases">
        <title>Draft genome of Mucuna pruriens seed.</title>
        <authorList>
            <person name="Nnadi N.E."/>
            <person name="Vos R."/>
            <person name="Hasami M.H."/>
            <person name="Devisetty U.K."/>
            <person name="Aguiy J.C."/>
        </authorList>
    </citation>
    <scope>NUCLEOTIDE SEQUENCE [LARGE SCALE GENOMIC DNA]</scope>
    <source>
        <strain evidence="1">JCA_2017</strain>
    </source>
</reference>
<dbReference type="SUPFAM" id="SSF50630">
    <property type="entry name" value="Acid proteases"/>
    <property type="match status" value="1"/>
</dbReference>
<feature type="non-terminal residue" evidence="1">
    <location>
        <position position="1"/>
    </location>
</feature>
<dbReference type="PANTHER" id="PTHR33240:SF15">
    <property type="entry name" value="GAG-PRO-LIKE PROTEIN"/>
    <property type="match status" value="1"/>
</dbReference>
<dbReference type="Proteomes" id="UP000257109">
    <property type="component" value="Unassembled WGS sequence"/>
</dbReference>
<keyword evidence="2" id="KW-1185">Reference proteome</keyword>
<dbReference type="AlphaFoldDB" id="A0A371HI44"/>
<accession>A0A371HI44</accession>
<name>A0A371HI44_MUCPR</name>
<comment type="caution">
    <text evidence="1">The sequence shown here is derived from an EMBL/GenBank/DDBJ whole genome shotgun (WGS) entry which is preliminary data.</text>
</comment>